<dbReference type="Pfam" id="PF08223">
    <property type="entry name" value="PaaX_C"/>
    <property type="match status" value="1"/>
</dbReference>
<evidence type="ECO:0000313" key="4">
    <source>
        <dbReference type="EMBL" id="GAB08951.1"/>
    </source>
</evidence>
<dbReference type="Gene3D" id="1.20.58.1460">
    <property type="match status" value="1"/>
</dbReference>
<protein>
    <recommendedName>
        <fullName evidence="6">PaaX domain-containing protein, C-domain protein</fullName>
    </recommendedName>
</protein>
<keyword evidence="5" id="KW-1185">Reference proteome</keyword>
<evidence type="ECO:0000259" key="1">
    <source>
        <dbReference type="Pfam" id="PF07848"/>
    </source>
</evidence>
<dbReference type="InterPro" id="IPR012906">
    <property type="entry name" value="PaaX-like_N"/>
</dbReference>
<dbReference type="Proteomes" id="UP000035088">
    <property type="component" value="Unassembled WGS sequence"/>
</dbReference>
<dbReference type="InterPro" id="IPR036388">
    <property type="entry name" value="WH-like_DNA-bd_sf"/>
</dbReference>
<dbReference type="GO" id="GO:0006351">
    <property type="term" value="P:DNA-templated transcription"/>
    <property type="evidence" value="ECO:0007669"/>
    <property type="project" value="TreeGrafter"/>
</dbReference>
<evidence type="ECO:0008006" key="6">
    <source>
        <dbReference type="Google" id="ProtNLM"/>
    </source>
</evidence>
<sequence>MILGVAAATNEPAPLSARSTVLSLMLGTHPEPLTSAHLRRAGQFFDIEPGTVRVATARAVADGDLVRSDDGYRLGARLLRRQQHQAEAVRDTESPWDGKWEMAVVVVTGRSGPERAALRESLNEHRLAELKEGIWTRPANLQRPRDYATNPVLRTFIARAEQDPRELAEMLWPLPAWADEAEQLLAAWDRAQLPATRLASAARMVRHLASDPLLPSELLPADWPAETLRDAYLRYQEELRGLVRRG</sequence>
<evidence type="ECO:0000313" key="5">
    <source>
        <dbReference type="Proteomes" id="UP000035088"/>
    </source>
</evidence>
<organism evidence="4 5">
    <name type="scientific">Gordonia araii NBRC 100433</name>
    <dbReference type="NCBI Taxonomy" id="1073574"/>
    <lineage>
        <taxon>Bacteria</taxon>
        <taxon>Bacillati</taxon>
        <taxon>Actinomycetota</taxon>
        <taxon>Actinomycetes</taxon>
        <taxon>Mycobacteriales</taxon>
        <taxon>Gordoniaceae</taxon>
        <taxon>Gordonia</taxon>
    </lineage>
</organism>
<reference evidence="4 5" key="1">
    <citation type="submission" date="2011-11" db="EMBL/GenBank/DDBJ databases">
        <title>Whole genome shotgun sequence of Gordonia araii NBRC 100433.</title>
        <authorList>
            <person name="Yoshida Y."/>
            <person name="Hosoyama A."/>
            <person name="Tsuchikane K."/>
            <person name="Katsumata H."/>
            <person name="Yamazaki S."/>
            <person name="Fujita N."/>
        </authorList>
    </citation>
    <scope>NUCLEOTIDE SEQUENCE [LARGE SCALE GENOMIC DNA]</scope>
    <source>
        <strain evidence="4 5">NBRC 100433</strain>
    </source>
</reference>
<name>G7GZC6_9ACTN</name>
<feature type="domain" description="Transcriptional repressor PaaX-like N-terminal" evidence="1">
    <location>
        <begin position="16"/>
        <end position="77"/>
    </location>
</feature>
<comment type="caution">
    <text evidence="4">The sequence shown here is derived from an EMBL/GenBank/DDBJ whole genome shotgun (WGS) entry which is preliminary data.</text>
</comment>
<dbReference type="RefSeq" id="WP_007321028.1">
    <property type="nucleotide sequence ID" value="NZ_BAEE01000023.1"/>
</dbReference>
<dbReference type="PANTHER" id="PTHR30319">
    <property type="entry name" value="PHENYLACETIC ACID REGULATOR-RELATED TRANSCRIPTIONAL REPRESSOR"/>
    <property type="match status" value="1"/>
</dbReference>
<dbReference type="Pfam" id="PF20803">
    <property type="entry name" value="PaaX_M"/>
    <property type="match status" value="1"/>
</dbReference>
<accession>G7GZC6</accession>
<gene>
    <name evidence="4" type="ORF">GOARA_023_00030</name>
</gene>
<dbReference type="InterPro" id="IPR048846">
    <property type="entry name" value="PaaX-like_central"/>
</dbReference>
<dbReference type="Gene3D" id="3.30.70.2650">
    <property type="match status" value="1"/>
</dbReference>
<evidence type="ECO:0000259" key="3">
    <source>
        <dbReference type="Pfam" id="PF20803"/>
    </source>
</evidence>
<feature type="domain" description="Transcriptional repressor PaaX-like C-terminal" evidence="2">
    <location>
        <begin position="194"/>
        <end position="241"/>
    </location>
</feature>
<feature type="domain" description="Transcriptional repressor PaaX-like central Cas2-like" evidence="3">
    <location>
        <begin position="94"/>
        <end position="143"/>
    </location>
</feature>
<dbReference type="InterPro" id="IPR013225">
    <property type="entry name" value="PaaX_C"/>
</dbReference>
<proteinExistence type="predicted"/>
<dbReference type="PANTHER" id="PTHR30319:SF1">
    <property type="entry name" value="TRANSCRIPTIONAL REPRESSOR PAAX"/>
    <property type="match status" value="1"/>
</dbReference>
<dbReference type="STRING" id="1073574.GOARA_023_00030"/>
<dbReference type="EMBL" id="BAEE01000023">
    <property type="protein sequence ID" value="GAB08951.1"/>
    <property type="molecule type" value="Genomic_DNA"/>
</dbReference>
<dbReference type="Pfam" id="PF07848">
    <property type="entry name" value="PaaX"/>
    <property type="match status" value="1"/>
</dbReference>
<dbReference type="Gene3D" id="1.10.10.10">
    <property type="entry name" value="Winged helix-like DNA-binding domain superfamily/Winged helix DNA-binding domain"/>
    <property type="match status" value="1"/>
</dbReference>
<dbReference type="AlphaFoldDB" id="G7GZC6"/>
<evidence type="ECO:0000259" key="2">
    <source>
        <dbReference type="Pfam" id="PF08223"/>
    </source>
</evidence>